<feature type="domain" description="Reverse transcriptase Ty1/copia-type" evidence="2">
    <location>
        <begin position="274"/>
        <end position="507"/>
    </location>
</feature>
<feature type="compositionally biased region" description="Low complexity" evidence="1">
    <location>
        <begin position="54"/>
        <end position="63"/>
    </location>
</feature>
<dbReference type="Pfam" id="PF07727">
    <property type="entry name" value="RVT_2"/>
    <property type="match status" value="1"/>
</dbReference>
<proteinExistence type="predicted"/>
<reference evidence="3 4" key="1">
    <citation type="submission" date="2024-02" db="EMBL/GenBank/DDBJ databases">
        <title>High-quality chromosome-scale genome assembly of Pensacola bahiagrass (Paspalum notatum Flugge var. saurae).</title>
        <authorList>
            <person name="Vega J.M."/>
            <person name="Podio M."/>
            <person name="Orjuela J."/>
            <person name="Siena L.A."/>
            <person name="Pessino S.C."/>
            <person name="Combes M.C."/>
            <person name="Mariac C."/>
            <person name="Albertini E."/>
            <person name="Pupilli F."/>
            <person name="Ortiz J.P.A."/>
            <person name="Leblanc O."/>
        </authorList>
    </citation>
    <scope>NUCLEOTIDE SEQUENCE [LARGE SCALE GENOMIC DNA]</scope>
    <source>
        <strain evidence="3">R1</strain>
        <tissue evidence="3">Leaf</tissue>
    </source>
</reference>
<feature type="compositionally biased region" description="Pro residues" evidence="1">
    <location>
        <begin position="78"/>
        <end position="89"/>
    </location>
</feature>
<feature type="compositionally biased region" description="Low complexity" evidence="1">
    <location>
        <begin position="37"/>
        <end position="46"/>
    </location>
</feature>
<dbReference type="PANTHER" id="PTHR11439">
    <property type="entry name" value="GAG-POL-RELATED RETROTRANSPOSON"/>
    <property type="match status" value="1"/>
</dbReference>
<protein>
    <recommendedName>
        <fullName evidence="2">Reverse transcriptase Ty1/copia-type domain-containing protein</fullName>
    </recommendedName>
</protein>
<evidence type="ECO:0000259" key="2">
    <source>
        <dbReference type="Pfam" id="PF07727"/>
    </source>
</evidence>
<gene>
    <name evidence="3" type="ORF">U9M48_043505</name>
</gene>
<feature type="region of interest" description="Disordered" evidence="1">
    <location>
        <begin position="24"/>
        <end position="119"/>
    </location>
</feature>
<sequence>MPSLGVRPHMNTFESLGVADIATAPPTGHFGPGSRHPGSLGRPAAPLGGGPPLAGGSPAAPLGGLVGSLGRPATPLNGGPPSPGTPPASPLVGPAGTPPASPLGGPAGTPPASPLVGPAGGPPVTPLGWPLPSGLPSALAVPLYGPASPLGGSVGDLPTHLASGEPETAPAASTAPLASSSAWRWAGAGQARSARVPRQVLPVPMAPVPSGAIPVPPVVNDHNMRTRAKSGFRQPQMNLQAVALSPVPSSFRHALADPNWRGAMDEEFQALIANNTWTLVPRPSNANIVTSKWIFRHKLHSDGTLDRYKARWHLGVDFDETFSPVVKPATILLSLALSNDWAVHQLDVKNAFLHGTLTETVYCSQSSGFVDSARPVHVCRLNKSLYGLKQAPRAWYSCFAAHLQSLGFIEAKIDTSLFIYRHGSDTAYLLLYVDDIVLTASSTGLLHRLLSSLQTAFPMKDLGLLHHFLGIAVTRSSTCMLLSQRQYALDILTRAGMTDCKSCNTPVDTQAKLSSAGPPVADPTLYRSLVGALQYLTFTHPDITYAVQQVCLHMHDPREPHLSAVKRILRYLQGTIDLGLFLGRSSPSALTVYTDDDWARCPDTRRSTSGY</sequence>
<feature type="region of interest" description="Disordered" evidence="1">
    <location>
        <begin position="155"/>
        <end position="176"/>
    </location>
</feature>
<dbReference type="InterPro" id="IPR043502">
    <property type="entry name" value="DNA/RNA_pol_sf"/>
</dbReference>
<dbReference type="SUPFAM" id="SSF56672">
    <property type="entry name" value="DNA/RNA polymerases"/>
    <property type="match status" value="1"/>
</dbReference>
<dbReference type="InterPro" id="IPR013103">
    <property type="entry name" value="RVT_2"/>
</dbReference>
<organism evidence="3 4">
    <name type="scientific">Paspalum notatum var. saurae</name>
    <dbReference type="NCBI Taxonomy" id="547442"/>
    <lineage>
        <taxon>Eukaryota</taxon>
        <taxon>Viridiplantae</taxon>
        <taxon>Streptophyta</taxon>
        <taxon>Embryophyta</taxon>
        <taxon>Tracheophyta</taxon>
        <taxon>Spermatophyta</taxon>
        <taxon>Magnoliopsida</taxon>
        <taxon>Liliopsida</taxon>
        <taxon>Poales</taxon>
        <taxon>Poaceae</taxon>
        <taxon>PACMAD clade</taxon>
        <taxon>Panicoideae</taxon>
        <taxon>Andropogonodae</taxon>
        <taxon>Paspaleae</taxon>
        <taxon>Paspalinae</taxon>
        <taxon>Paspalum</taxon>
    </lineage>
</organism>
<accession>A0AAQ3UXK7</accession>
<dbReference type="PANTHER" id="PTHR11439:SF524">
    <property type="entry name" value="RNA-DIRECTED DNA POLYMERASE, PROTEIN KINASE RLK-PELLE-DLSV FAMILY"/>
    <property type="match status" value="1"/>
</dbReference>
<dbReference type="EMBL" id="CP144754">
    <property type="protein sequence ID" value="WVZ98012.1"/>
    <property type="molecule type" value="Genomic_DNA"/>
</dbReference>
<dbReference type="AlphaFoldDB" id="A0AAQ3UXK7"/>
<evidence type="ECO:0000313" key="3">
    <source>
        <dbReference type="EMBL" id="WVZ98012.1"/>
    </source>
</evidence>
<keyword evidence="4" id="KW-1185">Reference proteome</keyword>
<dbReference type="Proteomes" id="UP001341281">
    <property type="component" value="Chromosome 10"/>
</dbReference>
<evidence type="ECO:0000313" key="4">
    <source>
        <dbReference type="Proteomes" id="UP001341281"/>
    </source>
</evidence>
<name>A0AAQ3UXK7_PASNO</name>
<evidence type="ECO:0000256" key="1">
    <source>
        <dbReference type="SAM" id="MobiDB-lite"/>
    </source>
</evidence>